<sequence length="427" mass="48081">MENIYLYENTAAGIDETLLKDALVKSLEDRADSLKKVLLLPPDFTRLHSNAGKIANLYYHILTSRGCHVDLMPALGTHVPMTRQECAQMYGDIPFERFRVHNWRDDVVELGVVPAPFVEEVSRGTYRGEIPAQVNRALLEDYDLILSIGQVVPHEVVGMANYTKNLMVGVGGSAMINASHMIGAFYGLEQLMGRDHSPVRRIFDYCEKNFLSKLPLRYVLTVTTAPGGEIQMHGLFIGDDRGPFEKAVKLAQEKNMTLVEQPLKKAVVLLDEQEFKSTWLGNKAVYRTRMAIADGGELVVLAPGVEKFGEDPEIDRLIRKYGYRGREYVIGLLKDAQHADLQSNLSAAAHLIHGSSDGRFRITYCTRHLSRQEVESVGYCYAPYEEMAERYNPKSLTPGRNHLENGEELYYIPNPALGLWADKSKFQ</sequence>
<reference evidence="2" key="1">
    <citation type="submission" date="2020-08" db="EMBL/GenBank/DDBJ databases">
        <title>Genome public.</title>
        <authorList>
            <person name="Liu C."/>
            <person name="Sun Q."/>
        </authorList>
    </citation>
    <scope>NUCLEOTIDE SEQUENCE</scope>
    <source>
        <strain evidence="2">BX7</strain>
    </source>
</reference>
<dbReference type="Gene3D" id="3.90.226.30">
    <property type="match status" value="1"/>
</dbReference>
<name>A0A926DC51_9FIRM</name>
<organism evidence="2 3">
    <name type="scientific">Feifania hominis</name>
    <dbReference type="NCBI Taxonomy" id="2763660"/>
    <lineage>
        <taxon>Bacteria</taxon>
        <taxon>Bacillati</taxon>
        <taxon>Bacillota</taxon>
        <taxon>Clostridia</taxon>
        <taxon>Eubacteriales</taxon>
        <taxon>Feifaniaceae</taxon>
        <taxon>Feifania</taxon>
    </lineage>
</organism>
<dbReference type="RefSeq" id="WP_249298775.1">
    <property type="nucleotide sequence ID" value="NZ_JACRSP010000001.1"/>
</dbReference>
<feature type="domain" description="LarA-like N-terminal" evidence="1">
    <location>
        <begin position="9"/>
        <end position="182"/>
    </location>
</feature>
<accession>A0A926DC51</accession>
<protein>
    <submittedName>
        <fullName evidence="2">DUF2088 domain-containing protein</fullName>
    </submittedName>
</protein>
<keyword evidence="3" id="KW-1185">Reference proteome</keyword>
<dbReference type="InterPro" id="IPR043166">
    <property type="entry name" value="LarA-like_C"/>
</dbReference>
<dbReference type="AlphaFoldDB" id="A0A926DC51"/>
<gene>
    <name evidence="2" type="ORF">H8695_00300</name>
</gene>
<evidence type="ECO:0000259" key="1">
    <source>
        <dbReference type="Pfam" id="PF09861"/>
    </source>
</evidence>
<dbReference type="Proteomes" id="UP000620366">
    <property type="component" value="Unassembled WGS sequence"/>
</dbReference>
<proteinExistence type="predicted"/>
<dbReference type="InterPro" id="IPR048068">
    <property type="entry name" value="LarA-like"/>
</dbReference>
<dbReference type="GO" id="GO:0050043">
    <property type="term" value="F:lactate racemase activity"/>
    <property type="evidence" value="ECO:0007669"/>
    <property type="project" value="InterPro"/>
</dbReference>
<dbReference type="Gene3D" id="3.40.50.11440">
    <property type="match status" value="1"/>
</dbReference>
<comment type="caution">
    <text evidence="2">The sequence shown here is derived from an EMBL/GenBank/DDBJ whole genome shotgun (WGS) entry which is preliminary data.</text>
</comment>
<dbReference type="EMBL" id="JACRSP010000001">
    <property type="protein sequence ID" value="MBC8535137.1"/>
    <property type="molecule type" value="Genomic_DNA"/>
</dbReference>
<dbReference type="PANTHER" id="PTHR33171:SF17">
    <property type="entry name" value="LARA-LIKE N-TERMINAL DOMAIN-CONTAINING PROTEIN"/>
    <property type="match status" value="1"/>
</dbReference>
<evidence type="ECO:0000313" key="3">
    <source>
        <dbReference type="Proteomes" id="UP000620366"/>
    </source>
</evidence>
<dbReference type="PANTHER" id="PTHR33171">
    <property type="entry name" value="LAR_N DOMAIN-CONTAINING PROTEIN"/>
    <property type="match status" value="1"/>
</dbReference>
<dbReference type="InterPro" id="IPR018657">
    <property type="entry name" value="LarA-like_N"/>
</dbReference>
<evidence type="ECO:0000313" key="2">
    <source>
        <dbReference type="EMBL" id="MBC8535137.1"/>
    </source>
</evidence>
<dbReference type="Pfam" id="PF09861">
    <property type="entry name" value="Lar_N"/>
    <property type="match status" value="1"/>
</dbReference>